<proteinExistence type="predicted"/>
<keyword evidence="1" id="KW-1185">Reference proteome</keyword>
<reference evidence="2" key="1">
    <citation type="submission" date="2022-11" db="UniProtKB">
        <authorList>
            <consortium name="WormBaseParasite"/>
        </authorList>
    </citation>
    <scope>IDENTIFICATION</scope>
</reference>
<dbReference type="WBParaSite" id="PDA_v2.g3312.t1">
    <property type="protein sequence ID" value="PDA_v2.g3312.t1"/>
    <property type="gene ID" value="PDA_v2.g3312"/>
</dbReference>
<protein>
    <submittedName>
        <fullName evidence="2">Uncharacterized protein</fullName>
    </submittedName>
</protein>
<dbReference type="Gene3D" id="2.60.210.10">
    <property type="entry name" value="Apoptosis, Tumor Necrosis Factor Receptor Associated Protein 2, Chain A"/>
    <property type="match status" value="1"/>
</dbReference>
<dbReference type="SUPFAM" id="SSF49599">
    <property type="entry name" value="TRAF domain-like"/>
    <property type="match status" value="1"/>
</dbReference>
<sequence length="112" mass="13037">MASVSSVSMSEYPIALEWTIAEERLKALKDTKNESLESEKFTAIHSSDVQYYLEIYPNRSDYEDPGETHVFLFLELGNEKKIGSEFTLSIKFAEWSRKFNYMIGRHNGWGRD</sequence>
<organism evidence="1 2">
    <name type="scientific">Panagrolaimus davidi</name>
    <dbReference type="NCBI Taxonomy" id="227884"/>
    <lineage>
        <taxon>Eukaryota</taxon>
        <taxon>Metazoa</taxon>
        <taxon>Ecdysozoa</taxon>
        <taxon>Nematoda</taxon>
        <taxon>Chromadorea</taxon>
        <taxon>Rhabditida</taxon>
        <taxon>Tylenchina</taxon>
        <taxon>Panagrolaimomorpha</taxon>
        <taxon>Panagrolaimoidea</taxon>
        <taxon>Panagrolaimidae</taxon>
        <taxon>Panagrolaimus</taxon>
    </lineage>
</organism>
<dbReference type="InterPro" id="IPR008974">
    <property type="entry name" value="TRAF-like"/>
</dbReference>
<dbReference type="Proteomes" id="UP000887578">
    <property type="component" value="Unplaced"/>
</dbReference>
<evidence type="ECO:0000313" key="1">
    <source>
        <dbReference type="Proteomes" id="UP000887578"/>
    </source>
</evidence>
<name>A0A914QIL7_9BILA</name>
<evidence type="ECO:0000313" key="2">
    <source>
        <dbReference type="WBParaSite" id="PDA_v2.g3312.t1"/>
    </source>
</evidence>
<accession>A0A914QIL7</accession>
<dbReference type="AlphaFoldDB" id="A0A914QIL7"/>